<dbReference type="Proteomes" id="UP000798662">
    <property type="component" value="Chromosome 2"/>
</dbReference>
<evidence type="ECO:0000313" key="1">
    <source>
        <dbReference type="EMBL" id="KAK1866230.1"/>
    </source>
</evidence>
<comment type="caution">
    <text evidence="1">The sequence shown here is derived from an EMBL/GenBank/DDBJ whole genome shotgun (WGS) entry which is preliminary data.</text>
</comment>
<reference evidence="1" key="1">
    <citation type="submission" date="2019-11" db="EMBL/GenBank/DDBJ databases">
        <title>Nori genome reveals adaptations in red seaweeds to the harsh intertidal environment.</title>
        <authorList>
            <person name="Wang D."/>
            <person name="Mao Y."/>
        </authorList>
    </citation>
    <scope>NUCLEOTIDE SEQUENCE</scope>
    <source>
        <tissue evidence="1">Gametophyte</tissue>
    </source>
</reference>
<keyword evidence="2" id="KW-1185">Reference proteome</keyword>
<evidence type="ECO:0000313" key="2">
    <source>
        <dbReference type="Proteomes" id="UP000798662"/>
    </source>
</evidence>
<proteinExistence type="predicted"/>
<dbReference type="EMBL" id="CM020619">
    <property type="protein sequence ID" value="KAK1866230.1"/>
    <property type="molecule type" value="Genomic_DNA"/>
</dbReference>
<accession>A0ACC3C7Z4</accession>
<protein>
    <submittedName>
        <fullName evidence="1">Uncharacterized protein</fullName>
    </submittedName>
</protein>
<sequence length="798" mass="85700">MVRRGGGVRVAAVTPAASTRTATAAAVVAVCLVTAPAAAAVAAAAATTSAAWSSIVTTGEMRVWHPVTLDIPRGPWASETARRNPFMTYRLTTTYTSADSGDRYVVPCFWAADGMAAHTGASAGSVWRCLFTPDAPGEWRWSMSFKQGPGVAVRTDGAGAPVRPFDGRTGSFVVGPSNNETAGGRDFRQKGRLRPVPGQRYMRFDNGDWFLKHGTDSPENFFGYREFDNTPKGRHLYGPHIMDWLPGDPTWGADHRGKGIIGALSYLASVGVNSVYAMPLTVGGDAKDTFPWVTERGVWRYDVSKLAQWDIVLDHMDAQGVALHFILSETENEELMERADRGVLGHGFSTSRRLYYRELIARFGHHQGIMWNLGEENGWKDGSGRGQYNTDWQRKVFLAHLAALEPYGALLSLHTFPADKERIFTPLLGDASALTGASLQVAGWPNVHNETLTWVLASREAAKPWVVSVDEIGGTGALPDAVTPDHHRERRDVLWGALTAGAAGVEWYNQAGDQSMEDFRGHANLWATTDRTLRLLRAQRVPFWAMDPADWVVQGRNNWALASPDIILVFLRWGGAATVRLAPSTAYAVGWFDPRLGAGVALEGARVIVTTTGGATRIGVAPRDARRDWALLVRRVGPVPTPSPPTPPSPPLPSSSAAPTPPPPLRVTPPAGPFSFYVVDPRSGVDVAGPLPPTGGSLHRAALPPGFSLRAAPQEGLPPPPLSPTTSIRGGAGGRGSVVWELNGQVVRVERVPPYLIAGDHRGTIYPWRAAPCGGAATIAARWGAGGDASTIHVTMVC</sequence>
<gene>
    <name evidence="1" type="ORF">I4F81_008750</name>
</gene>
<organism evidence="1 2">
    <name type="scientific">Pyropia yezoensis</name>
    <name type="common">Susabi-nori</name>
    <name type="synonym">Porphyra yezoensis</name>
    <dbReference type="NCBI Taxonomy" id="2788"/>
    <lineage>
        <taxon>Eukaryota</taxon>
        <taxon>Rhodophyta</taxon>
        <taxon>Bangiophyceae</taxon>
        <taxon>Bangiales</taxon>
        <taxon>Bangiaceae</taxon>
        <taxon>Pyropia</taxon>
    </lineage>
</organism>
<name>A0ACC3C7Z4_PYRYE</name>